<dbReference type="InterPro" id="IPR013324">
    <property type="entry name" value="RNA_pol_sigma_r3/r4-like"/>
</dbReference>
<evidence type="ECO:0000256" key="5">
    <source>
        <dbReference type="ARBA" id="ARBA00023163"/>
    </source>
</evidence>
<proteinExistence type="inferred from homology"/>
<dbReference type="SUPFAM" id="SSF88659">
    <property type="entry name" value="Sigma3 and sigma4 domains of RNA polymerase sigma factors"/>
    <property type="match status" value="1"/>
</dbReference>
<sequence length="234" mass="25967">MAPADNCRPATEVTGKAVSSGRLSQSVCGHEGVRPDFPALPLTLIFRSQYRQLVRFCRIRVRNQADAEDIVQAAFLNARRAYPDKGIDELRPLLFTLVRNCMFNFLKSADHRRQQASREIGEVGDQVACQRTVSPEQQLIDAERLALVEALMEAMPARRREALRLHRLEGLTHTEIATRLSITRQTVMIDIAEAVAELAEGLARAEGGRISRPEASANRPIARKACKSGVVNGK</sequence>
<dbReference type="GO" id="GO:0006352">
    <property type="term" value="P:DNA-templated transcription initiation"/>
    <property type="evidence" value="ECO:0007669"/>
    <property type="project" value="InterPro"/>
</dbReference>
<dbReference type="InterPro" id="IPR013325">
    <property type="entry name" value="RNA_pol_sigma_r2"/>
</dbReference>
<dbReference type="PANTHER" id="PTHR43133">
    <property type="entry name" value="RNA POLYMERASE ECF-TYPE SIGMA FACTO"/>
    <property type="match status" value="1"/>
</dbReference>
<keyword evidence="3" id="KW-0731">Sigma factor</keyword>
<gene>
    <name evidence="8" type="ORF">HPO_04750</name>
</gene>
<dbReference type="AlphaFoldDB" id="A0A062VB85"/>
<evidence type="ECO:0000256" key="4">
    <source>
        <dbReference type="ARBA" id="ARBA00023125"/>
    </source>
</evidence>
<dbReference type="NCBIfam" id="TIGR02937">
    <property type="entry name" value="sigma70-ECF"/>
    <property type="match status" value="1"/>
</dbReference>
<keyword evidence="2" id="KW-0805">Transcription regulation</keyword>
<dbReference type="Gene3D" id="1.10.10.10">
    <property type="entry name" value="Winged helix-like DNA-binding domain superfamily/Winged helix DNA-binding domain"/>
    <property type="match status" value="1"/>
</dbReference>
<keyword evidence="4" id="KW-0238">DNA-binding</keyword>
<dbReference type="Gene3D" id="1.10.1740.10">
    <property type="match status" value="1"/>
</dbReference>
<dbReference type="GO" id="GO:0003677">
    <property type="term" value="F:DNA binding"/>
    <property type="evidence" value="ECO:0007669"/>
    <property type="project" value="UniProtKB-KW"/>
</dbReference>
<keyword evidence="5" id="KW-0804">Transcription</keyword>
<dbReference type="eggNOG" id="COG1595">
    <property type="taxonomic scope" value="Bacteria"/>
</dbReference>
<evidence type="ECO:0000313" key="8">
    <source>
        <dbReference type="EMBL" id="KCZ99667.1"/>
    </source>
</evidence>
<evidence type="ECO:0000256" key="2">
    <source>
        <dbReference type="ARBA" id="ARBA00023015"/>
    </source>
</evidence>
<dbReference type="InterPro" id="IPR036388">
    <property type="entry name" value="WH-like_DNA-bd_sf"/>
</dbReference>
<feature type="domain" description="RNA polymerase sigma-70 region 2" evidence="6">
    <location>
        <begin position="46"/>
        <end position="110"/>
    </location>
</feature>
<dbReference type="EMBL" id="ARYM01000004">
    <property type="protein sequence ID" value="KCZ99667.1"/>
    <property type="molecule type" value="Genomic_DNA"/>
</dbReference>
<comment type="caution">
    <text evidence="8">The sequence shown here is derived from an EMBL/GenBank/DDBJ whole genome shotgun (WGS) entry which is preliminary data.</text>
</comment>
<dbReference type="Pfam" id="PF04542">
    <property type="entry name" value="Sigma70_r2"/>
    <property type="match status" value="1"/>
</dbReference>
<feature type="domain" description="RNA polymerase sigma factor 70 region 4 type 2" evidence="7">
    <location>
        <begin position="147"/>
        <end position="197"/>
    </location>
</feature>
<evidence type="ECO:0000256" key="3">
    <source>
        <dbReference type="ARBA" id="ARBA00023082"/>
    </source>
</evidence>
<organism evidence="8 9">
    <name type="scientific">Hyphomonas polymorpha PS728</name>
    <dbReference type="NCBI Taxonomy" id="1280954"/>
    <lineage>
        <taxon>Bacteria</taxon>
        <taxon>Pseudomonadati</taxon>
        <taxon>Pseudomonadota</taxon>
        <taxon>Alphaproteobacteria</taxon>
        <taxon>Hyphomonadales</taxon>
        <taxon>Hyphomonadaceae</taxon>
        <taxon>Hyphomonas</taxon>
    </lineage>
</organism>
<dbReference type="GO" id="GO:0016987">
    <property type="term" value="F:sigma factor activity"/>
    <property type="evidence" value="ECO:0007669"/>
    <property type="project" value="UniProtKB-KW"/>
</dbReference>
<accession>A0A062VB85</accession>
<dbReference type="InterPro" id="IPR014284">
    <property type="entry name" value="RNA_pol_sigma-70_dom"/>
</dbReference>
<protein>
    <submittedName>
        <fullName evidence="8">ECF subfamily RNA polymerase sigma factor</fullName>
    </submittedName>
</protein>
<dbReference type="PANTHER" id="PTHR43133:SF8">
    <property type="entry name" value="RNA POLYMERASE SIGMA FACTOR HI_1459-RELATED"/>
    <property type="match status" value="1"/>
</dbReference>
<dbReference type="SUPFAM" id="SSF88946">
    <property type="entry name" value="Sigma2 domain of RNA polymerase sigma factors"/>
    <property type="match status" value="1"/>
</dbReference>
<dbReference type="Proteomes" id="UP000027100">
    <property type="component" value="Unassembled WGS sequence"/>
</dbReference>
<dbReference type="InterPro" id="IPR013249">
    <property type="entry name" value="RNA_pol_sigma70_r4_t2"/>
</dbReference>
<dbReference type="STRING" id="1280954.HPO_04750"/>
<evidence type="ECO:0000259" key="6">
    <source>
        <dbReference type="Pfam" id="PF04542"/>
    </source>
</evidence>
<evidence type="ECO:0000256" key="1">
    <source>
        <dbReference type="ARBA" id="ARBA00010641"/>
    </source>
</evidence>
<dbReference type="PATRIC" id="fig|1280954.3.peg.969"/>
<comment type="similarity">
    <text evidence="1">Belongs to the sigma-70 factor family. ECF subfamily.</text>
</comment>
<name>A0A062VB85_9PROT</name>
<dbReference type="InterPro" id="IPR039425">
    <property type="entry name" value="RNA_pol_sigma-70-like"/>
</dbReference>
<reference evidence="8 9" key="1">
    <citation type="journal article" date="2014" name="Antonie Van Leeuwenhoek">
        <title>Hyphomonas beringensis sp. nov. and Hyphomonas chukchiensis sp. nov., isolated from surface seawater of the Bering Sea and Chukchi Sea.</title>
        <authorList>
            <person name="Li C."/>
            <person name="Lai Q."/>
            <person name="Li G."/>
            <person name="Dong C."/>
            <person name="Wang J."/>
            <person name="Liao Y."/>
            <person name="Shao Z."/>
        </authorList>
    </citation>
    <scope>NUCLEOTIDE SEQUENCE [LARGE SCALE GENOMIC DNA]</scope>
    <source>
        <strain evidence="8 9">PS728</strain>
    </source>
</reference>
<keyword evidence="9" id="KW-1185">Reference proteome</keyword>
<evidence type="ECO:0000259" key="7">
    <source>
        <dbReference type="Pfam" id="PF08281"/>
    </source>
</evidence>
<dbReference type="InterPro" id="IPR007627">
    <property type="entry name" value="RNA_pol_sigma70_r2"/>
</dbReference>
<evidence type="ECO:0000313" key="9">
    <source>
        <dbReference type="Proteomes" id="UP000027100"/>
    </source>
</evidence>
<dbReference type="Pfam" id="PF08281">
    <property type="entry name" value="Sigma70_r4_2"/>
    <property type="match status" value="1"/>
</dbReference>